<organism evidence="3 4">
    <name type="scientific">Lentinus tigrinus ALCF2SS1-6</name>
    <dbReference type="NCBI Taxonomy" id="1328759"/>
    <lineage>
        <taxon>Eukaryota</taxon>
        <taxon>Fungi</taxon>
        <taxon>Dikarya</taxon>
        <taxon>Basidiomycota</taxon>
        <taxon>Agaricomycotina</taxon>
        <taxon>Agaricomycetes</taxon>
        <taxon>Polyporales</taxon>
        <taxon>Polyporaceae</taxon>
        <taxon>Lentinus</taxon>
    </lineage>
</organism>
<dbReference type="EMBL" id="ML122270">
    <property type="protein sequence ID" value="RPD59373.1"/>
    <property type="molecule type" value="Genomic_DNA"/>
</dbReference>
<feature type="domain" description="Survival Motor Neuron Gemin2-binding" evidence="2">
    <location>
        <begin position="105"/>
        <end position="120"/>
    </location>
</feature>
<evidence type="ECO:0000256" key="1">
    <source>
        <dbReference type="SAM" id="MobiDB-lite"/>
    </source>
</evidence>
<feature type="compositionally biased region" description="Low complexity" evidence="1">
    <location>
        <begin position="70"/>
        <end position="81"/>
    </location>
</feature>
<dbReference type="Pfam" id="PF20636">
    <property type="entry name" value="SMN_G2-BD"/>
    <property type="match status" value="1"/>
</dbReference>
<reference evidence="3" key="1">
    <citation type="journal article" date="2018" name="Genome Biol. Evol.">
        <title>Genomics and development of Lentinus tigrinus, a white-rot wood-decaying mushroom with dimorphic fruiting bodies.</title>
        <authorList>
            <person name="Wu B."/>
            <person name="Xu Z."/>
            <person name="Knudson A."/>
            <person name="Carlson A."/>
            <person name="Chen N."/>
            <person name="Kovaka S."/>
            <person name="LaButti K."/>
            <person name="Lipzen A."/>
            <person name="Pennachio C."/>
            <person name="Riley R."/>
            <person name="Schakwitz W."/>
            <person name="Umezawa K."/>
            <person name="Ohm R.A."/>
            <person name="Grigoriev I.V."/>
            <person name="Nagy L.G."/>
            <person name="Gibbons J."/>
            <person name="Hibbett D."/>
        </authorList>
    </citation>
    <scope>NUCLEOTIDE SEQUENCE [LARGE SCALE GENOMIC DNA]</scope>
    <source>
        <strain evidence="3">ALCF2SS1-6</strain>
    </source>
</reference>
<feature type="compositionally biased region" description="Acidic residues" evidence="1">
    <location>
        <begin position="86"/>
        <end position="99"/>
    </location>
</feature>
<feature type="region of interest" description="Disordered" evidence="1">
    <location>
        <begin position="269"/>
        <end position="304"/>
    </location>
</feature>
<keyword evidence="4" id="KW-1185">Reference proteome</keyword>
<dbReference type="CDD" id="cd22851">
    <property type="entry name" value="SMN_N"/>
    <property type="match status" value="1"/>
</dbReference>
<evidence type="ECO:0000259" key="2">
    <source>
        <dbReference type="Pfam" id="PF20636"/>
    </source>
</evidence>
<dbReference type="InterPro" id="IPR049481">
    <property type="entry name" value="SMN_G2-BD"/>
</dbReference>
<name>A0A5C2S6B9_9APHY</name>
<dbReference type="AlphaFoldDB" id="A0A5C2S6B9"/>
<evidence type="ECO:0000313" key="4">
    <source>
        <dbReference type="Proteomes" id="UP000313359"/>
    </source>
</evidence>
<feature type="compositionally biased region" description="Polar residues" evidence="1">
    <location>
        <begin position="40"/>
        <end position="53"/>
    </location>
</feature>
<feature type="region of interest" description="Disordered" evidence="1">
    <location>
        <begin position="1"/>
        <end position="102"/>
    </location>
</feature>
<feature type="compositionally biased region" description="Low complexity" evidence="1">
    <location>
        <begin position="11"/>
        <end position="25"/>
    </location>
</feature>
<dbReference type="Proteomes" id="UP000313359">
    <property type="component" value="Unassembled WGS sequence"/>
</dbReference>
<sequence length="304" mass="33031">MRPLISYDDITTTPQPAPTLTQTHTNATAAHPPPKKRKTTPNQRQGGFRSQQQHWDDPGNQALPMTYDDTPATASPATTGAGMDGEAAEYYEEEEEEESRELTHDEIWDDSALIDAWNSAAAEYEAYHGPGKDWKKESVKKSPLWYNVPPAPTSKSSSKQKASGSYAPAVATTNGTSTHEADFHASADTGANSTPLNFDTFVPSHDPSLAAAATVAAGPLMAVPTMDGMSGVGTGSEMAMVSQDEAFSRAMTAMYWSGYWTAIYHSRRNEHAQQGGAQVNRDNIQQEEESVEEDEDEDMLPAQR</sequence>
<gene>
    <name evidence="3" type="ORF">L227DRAFT_611980</name>
</gene>
<dbReference type="STRING" id="1328759.A0A5C2S6B9"/>
<proteinExistence type="predicted"/>
<feature type="region of interest" description="Disordered" evidence="1">
    <location>
        <begin position="150"/>
        <end position="173"/>
    </location>
</feature>
<dbReference type="InterPro" id="IPR047313">
    <property type="entry name" value="SMN_C"/>
</dbReference>
<dbReference type="CDD" id="cd22852">
    <property type="entry name" value="SMN_C"/>
    <property type="match status" value="1"/>
</dbReference>
<feature type="compositionally biased region" description="Acidic residues" evidence="1">
    <location>
        <begin position="285"/>
        <end position="304"/>
    </location>
</feature>
<feature type="compositionally biased region" description="Low complexity" evidence="1">
    <location>
        <begin position="153"/>
        <end position="167"/>
    </location>
</feature>
<protein>
    <recommendedName>
        <fullName evidence="2">Survival Motor Neuron Gemin2-binding domain-containing protein</fullName>
    </recommendedName>
</protein>
<dbReference type="OrthoDB" id="197400at2759"/>
<evidence type="ECO:0000313" key="3">
    <source>
        <dbReference type="EMBL" id="RPD59373.1"/>
    </source>
</evidence>
<accession>A0A5C2S6B9</accession>